<gene>
    <name evidence="1" type="ORF">EV140_0877</name>
</gene>
<evidence type="ECO:0000313" key="2">
    <source>
        <dbReference type="Proteomes" id="UP000292408"/>
    </source>
</evidence>
<reference evidence="1 2" key="1">
    <citation type="journal article" date="2015" name="Stand. Genomic Sci.">
        <title>Genomic Encyclopedia of Bacterial and Archaeal Type Strains, Phase III: the genomes of soil and plant-associated and newly described type strains.</title>
        <authorList>
            <person name="Whitman W.B."/>
            <person name="Woyke T."/>
            <person name="Klenk H.P."/>
            <person name="Zhou Y."/>
            <person name="Lilburn T.G."/>
            <person name="Beck B.J."/>
            <person name="De Vos P."/>
            <person name="Vandamme P."/>
            <person name="Eisen J.A."/>
            <person name="Garrity G."/>
            <person name="Hugenholtz P."/>
            <person name="Kyrpides N.C."/>
        </authorList>
    </citation>
    <scope>NUCLEOTIDE SEQUENCE [LARGE SCALE GENOMIC DNA]</scope>
    <source>
        <strain evidence="1 2">AC4r</strain>
    </source>
</reference>
<evidence type="ECO:0000313" key="1">
    <source>
        <dbReference type="EMBL" id="RZT62355.1"/>
    </source>
</evidence>
<protein>
    <submittedName>
        <fullName evidence="1">Uncharacterized protein</fullName>
    </submittedName>
</protein>
<name>A0A4Q7TNF2_9MICO</name>
<proteinExistence type="predicted"/>
<dbReference type="AlphaFoldDB" id="A0A4Q7TNF2"/>
<comment type="caution">
    <text evidence="1">The sequence shown here is derived from an EMBL/GenBank/DDBJ whole genome shotgun (WGS) entry which is preliminary data.</text>
</comment>
<dbReference type="Proteomes" id="UP000292408">
    <property type="component" value="Unassembled WGS sequence"/>
</dbReference>
<organism evidence="1 2">
    <name type="scientific">Microcella alkaliphila</name>
    <dbReference type="NCBI Taxonomy" id="279828"/>
    <lineage>
        <taxon>Bacteria</taxon>
        <taxon>Bacillati</taxon>
        <taxon>Actinomycetota</taxon>
        <taxon>Actinomycetes</taxon>
        <taxon>Micrococcales</taxon>
        <taxon>Microbacteriaceae</taxon>
        <taxon>Microcella</taxon>
    </lineage>
</organism>
<keyword evidence="2" id="KW-1185">Reference proteome</keyword>
<dbReference type="EMBL" id="SGXT01000013">
    <property type="protein sequence ID" value="RZT62355.1"/>
    <property type="molecule type" value="Genomic_DNA"/>
</dbReference>
<sequence>MWLTRAQLATLFGRDVKTIGKHVANAQNEELDGVPVVAKFATTAVDGKTY</sequence>
<accession>A0A4Q7TNF2</accession>